<dbReference type="AlphaFoldDB" id="A0A0A9AMI8"/>
<name>A0A0A9AMI8_ARUDO</name>
<organism evidence="1">
    <name type="scientific">Arundo donax</name>
    <name type="common">Giant reed</name>
    <name type="synonym">Donax arundinaceus</name>
    <dbReference type="NCBI Taxonomy" id="35708"/>
    <lineage>
        <taxon>Eukaryota</taxon>
        <taxon>Viridiplantae</taxon>
        <taxon>Streptophyta</taxon>
        <taxon>Embryophyta</taxon>
        <taxon>Tracheophyta</taxon>
        <taxon>Spermatophyta</taxon>
        <taxon>Magnoliopsida</taxon>
        <taxon>Liliopsida</taxon>
        <taxon>Poales</taxon>
        <taxon>Poaceae</taxon>
        <taxon>PACMAD clade</taxon>
        <taxon>Arundinoideae</taxon>
        <taxon>Arundineae</taxon>
        <taxon>Arundo</taxon>
    </lineage>
</organism>
<evidence type="ECO:0000313" key="1">
    <source>
        <dbReference type="EMBL" id="JAD52371.1"/>
    </source>
</evidence>
<proteinExistence type="predicted"/>
<protein>
    <submittedName>
        <fullName evidence="1">Uncharacterized protein</fullName>
    </submittedName>
</protein>
<reference evidence="1" key="2">
    <citation type="journal article" date="2015" name="Data Brief">
        <title>Shoot transcriptome of the giant reed, Arundo donax.</title>
        <authorList>
            <person name="Barrero R.A."/>
            <person name="Guerrero F.D."/>
            <person name="Moolhuijzen P."/>
            <person name="Goolsby J.A."/>
            <person name="Tidwell J."/>
            <person name="Bellgard S.E."/>
            <person name="Bellgard M.I."/>
        </authorList>
    </citation>
    <scope>NUCLEOTIDE SEQUENCE</scope>
    <source>
        <tissue evidence="1">Shoot tissue taken approximately 20 cm above the soil surface</tissue>
    </source>
</reference>
<dbReference type="EMBL" id="GBRH01245524">
    <property type="protein sequence ID" value="JAD52371.1"/>
    <property type="molecule type" value="Transcribed_RNA"/>
</dbReference>
<sequence length="42" mass="4306">MRLSLRTLPGCNANAHGHSIIIGVVAYPGDGTTHVAGPRHTG</sequence>
<reference evidence="1" key="1">
    <citation type="submission" date="2014-09" db="EMBL/GenBank/DDBJ databases">
        <authorList>
            <person name="Magalhaes I.L.F."/>
            <person name="Oliveira U."/>
            <person name="Santos F.R."/>
            <person name="Vidigal T.H.D.A."/>
            <person name="Brescovit A.D."/>
            <person name="Santos A.J."/>
        </authorList>
    </citation>
    <scope>NUCLEOTIDE SEQUENCE</scope>
    <source>
        <tissue evidence="1">Shoot tissue taken approximately 20 cm above the soil surface</tissue>
    </source>
</reference>
<accession>A0A0A9AMI8</accession>